<dbReference type="EMBL" id="FO082260">
    <property type="protein sequence ID" value="CCO20767.1"/>
    <property type="molecule type" value="Genomic_DNA"/>
</dbReference>
<dbReference type="OrthoDB" id="186626at2759"/>
<keyword evidence="2" id="KW-1185">Reference proteome</keyword>
<dbReference type="InterPro" id="IPR029063">
    <property type="entry name" value="SAM-dependent_MTases_sf"/>
</dbReference>
<evidence type="ECO:0000313" key="1">
    <source>
        <dbReference type="EMBL" id="CCO20767.1"/>
    </source>
</evidence>
<reference evidence="1 2" key="1">
    <citation type="submission" date="2011-10" db="EMBL/GenBank/DDBJ databases">
        <authorList>
            <person name="Genoscope - CEA"/>
        </authorList>
    </citation>
    <scope>NUCLEOTIDE SEQUENCE [LARGE SCALE GENOMIC DNA]</scope>
    <source>
        <strain evidence="1 2">RCC 1105</strain>
    </source>
</reference>
<name>K8ER92_9CHLO</name>
<dbReference type="GeneID" id="19010718"/>
<dbReference type="Gene3D" id="3.40.50.150">
    <property type="entry name" value="Vaccinia Virus protein VP39"/>
    <property type="match status" value="1"/>
</dbReference>
<dbReference type="KEGG" id="bpg:Bathy19g00410"/>
<proteinExistence type="predicted"/>
<evidence type="ECO:0000313" key="2">
    <source>
        <dbReference type="Proteomes" id="UP000198341"/>
    </source>
</evidence>
<dbReference type="SUPFAM" id="SSF53335">
    <property type="entry name" value="S-adenosyl-L-methionine-dependent methyltransferases"/>
    <property type="match status" value="2"/>
</dbReference>
<accession>K8ER92</accession>
<dbReference type="AlphaFoldDB" id="K8ER92"/>
<gene>
    <name evidence="1" type="ordered locus">Bathy19g00410</name>
</gene>
<dbReference type="RefSeq" id="XP_007508048.1">
    <property type="nucleotide sequence ID" value="XM_007507986.1"/>
</dbReference>
<sequence length="292" mass="33363">MKFEKLNSLPPKLVSQGSRKASARWQILAFVCIWILVFLRQNSKANKTATYTIGEQQLKGIEIFLKPETSTRHNFGVLFERVLHDAQKKKGNFLEIGGGSGSFFDHNMATFGHMIQNYVIIEPYSLISETKERLPAFAEKVYKWRNNSSSPTSVTVHDEFSTNLELIKSFPDEYFDFVYIDGDHSYKGAKSDLINYFRKVRSGGVIAGHDYCCNRKEYESTIHAPWCGKYIYPVSTSKREKHGKDKVAFCGIFLGAEEFAKENNFYWLYTLEGRGEGNAAGDNNPSYFTIKL</sequence>
<dbReference type="Pfam" id="PF13578">
    <property type="entry name" value="Methyltransf_24"/>
    <property type="match status" value="1"/>
</dbReference>
<dbReference type="Proteomes" id="UP000198341">
    <property type="component" value="Chromosome 19"/>
</dbReference>
<dbReference type="STRING" id="41875.K8ER92"/>
<protein>
    <submittedName>
        <fullName evidence="1">Glycosyltransferase</fullName>
    </submittedName>
</protein>
<organism evidence="1 2">
    <name type="scientific">Bathycoccus prasinos</name>
    <dbReference type="NCBI Taxonomy" id="41875"/>
    <lineage>
        <taxon>Eukaryota</taxon>
        <taxon>Viridiplantae</taxon>
        <taxon>Chlorophyta</taxon>
        <taxon>Mamiellophyceae</taxon>
        <taxon>Mamiellales</taxon>
        <taxon>Bathycoccaceae</taxon>
        <taxon>Bathycoccus</taxon>
    </lineage>
</organism>